<feature type="domain" description="5'-Nucleotidase C-terminal" evidence="4">
    <location>
        <begin position="201"/>
        <end position="349"/>
    </location>
</feature>
<dbReference type="Pfam" id="PF02872">
    <property type="entry name" value="5_nucleotid_C"/>
    <property type="match status" value="1"/>
</dbReference>
<dbReference type="PANTHER" id="PTHR11575">
    <property type="entry name" value="5'-NUCLEOTIDASE-RELATED"/>
    <property type="match status" value="1"/>
</dbReference>
<comment type="caution">
    <text evidence="5">The sequence shown here is derived from an EMBL/GenBank/DDBJ whole genome shotgun (WGS) entry which is preliminary data.</text>
</comment>
<dbReference type="GO" id="GO:0009166">
    <property type="term" value="P:nucleotide catabolic process"/>
    <property type="evidence" value="ECO:0007669"/>
    <property type="project" value="InterPro"/>
</dbReference>
<keyword evidence="6" id="KW-1185">Reference proteome</keyword>
<dbReference type="Gene3D" id="3.60.21.10">
    <property type="match status" value="1"/>
</dbReference>
<evidence type="ECO:0000259" key="4">
    <source>
        <dbReference type="Pfam" id="PF02872"/>
    </source>
</evidence>
<comment type="similarity">
    <text evidence="2">Belongs to the 5'-nucleotidase family.</text>
</comment>
<dbReference type="Gene3D" id="3.90.780.10">
    <property type="entry name" value="5'-Nucleotidase, C-terminal domain"/>
    <property type="match status" value="1"/>
</dbReference>
<dbReference type="PANTHER" id="PTHR11575:SF24">
    <property type="entry name" value="5'-NUCLEOTIDASE"/>
    <property type="match status" value="1"/>
</dbReference>
<name>A0A6A4WF82_AMPAM</name>
<dbReference type="InterPro" id="IPR006179">
    <property type="entry name" value="5_nucleotidase/apyrase"/>
</dbReference>
<accession>A0A6A4WF82</accession>
<dbReference type="InterPro" id="IPR008334">
    <property type="entry name" value="5'-Nucleotdase_C"/>
</dbReference>
<evidence type="ECO:0000256" key="2">
    <source>
        <dbReference type="ARBA" id="ARBA00006654"/>
    </source>
</evidence>
<evidence type="ECO:0000256" key="1">
    <source>
        <dbReference type="ARBA" id="ARBA00000815"/>
    </source>
</evidence>
<evidence type="ECO:0000256" key="3">
    <source>
        <dbReference type="ARBA" id="ARBA00012643"/>
    </source>
</evidence>
<dbReference type="InterPro" id="IPR036907">
    <property type="entry name" value="5'-Nucleotdase_C_sf"/>
</dbReference>
<proteinExistence type="inferred from homology"/>
<dbReference type="Proteomes" id="UP000440578">
    <property type="component" value="Unassembled WGS sequence"/>
</dbReference>
<reference evidence="5 6" key="1">
    <citation type="submission" date="2019-07" db="EMBL/GenBank/DDBJ databases">
        <title>Draft genome assembly of a fouling barnacle, Amphibalanus amphitrite (Darwin, 1854): The first reference genome for Thecostraca.</title>
        <authorList>
            <person name="Kim W."/>
        </authorList>
    </citation>
    <scope>NUCLEOTIDE SEQUENCE [LARGE SCALE GENOMIC DNA]</scope>
    <source>
        <strain evidence="5">SNU_AA5</strain>
        <tissue evidence="5">Soma without cirri and trophi</tissue>
    </source>
</reference>
<organism evidence="5 6">
    <name type="scientific">Amphibalanus amphitrite</name>
    <name type="common">Striped barnacle</name>
    <name type="synonym">Balanus amphitrite</name>
    <dbReference type="NCBI Taxonomy" id="1232801"/>
    <lineage>
        <taxon>Eukaryota</taxon>
        <taxon>Metazoa</taxon>
        <taxon>Ecdysozoa</taxon>
        <taxon>Arthropoda</taxon>
        <taxon>Crustacea</taxon>
        <taxon>Multicrustacea</taxon>
        <taxon>Cirripedia</taxon>
        <taxon>Thoracica</taxon>
        <taxon>Thoracicalcarea</taxon>
        <taxon>Balanomorpha</taxon>
        <taxon>Balanoidea</taxon>
        <taxon>Balanidae</taxon>
        <taxon>Amphibalaninae</taxon>
        <taxon>Amphibalanus</taxon>
    </lineage>
</organism>
<evidence type="ECO:0000313" key="6">
    <source>
        <dbReference type="Proteomes" id="UP000440578"/>
    </source>
</evidence>
<dbReference type="GO" id="GO:0008253">
    <property type="term" value="F:5'-nucleotidase activity"/>
    <property type="evidence" value="ECO:0007669"/>
    <property type="project" value="UniProtKB-EC"/>
</dbReference>
<dbReference type="SUPFAM" id="SSF56300">
    <property type="entry name" value="Metallo-dependent phosphatases"/>
    <property type="match status" value="1"/>
</dbReference>
<dbReference type="EC" id="3.1.3.5" evidence="3"/>
<dbReference type="EMBL" id="VIIS01000825">
    <property type="protein sequence ID" value="KAF0304653.1"/>
    <property type="molecule type" value="Genomic_DNA"/>
</dbReference>
<comment type="catalytic activity">
    <reaction evidence="1">
        <text>a ribonucleoside 5'-phosphate + H2O = a ribonucleoside + phosphate</text>
        <dbReference type="Rhea" id="RHEA:12484"/>
        <dbReference type="ChEBI" id="CHEBI:15377"/>
        <dbReference type="ChEBI" id="CHEBI:18254"/>
        <dbReference type="ChEBI" id="CHEBI:43474"/>
        <dbReference type="ChEBI" id="CHEBI:58043"/>
        <dbReference type="EC" id="3.1.3.5"/>
    </reaction>
</comment>
<protein>
    <recommendedName>
        <fullName evidence="3">5'-nucleotidase</fullName>
        <ecNumber evidence="3">3.1.3.5</ecNumber>
    </recommendedName>
</protein>
<sequence length="438" mass="46930">MCHKTMIKMYGELQIGIISYINKESLSKSIKGITILDEVEALNAGISELESMSEDISIILALGYSHHALDKRILRKVPKINLIISGNSFAMFYNGTPPSGAHKDFDYPLTIHHSESGNGSRPVTNQMVVGNYFHMLYAGKLKLVTTNQEVSLDTQSESNPVYMHGEKDPDTQKLVEKHAHALSLILGQSIGFNSFLLDGSHRCRHSECSMGSLVADAMVEAALQSVDAPPPGAWTVAAVALLDSHRVSSSLERGAVYRIDMRNALRNDSSLDVLRLTGAELRGLLENSTRRVLNGSTGFLQVSGVQVVSRPAEDDGPPQLNISVVCAECLLARYEPLNDSTVYSAVVTASFAARLTAPGGPLTASVANRSRQLHGSLRHAAADYISKLSPVFIPTGDRLMLHLQTGTAAPATGAPPDGWRLAAAVAAALLVTRVAGVA</sequence>
<dbReference type="OrthoDB" id="10252235at2759"/>
<dbReference type="SUPFAM" id="SSF55816">
    <property type="entry name" value="5'-nucleotidase (syn. UDP-sugar hydrolase), C-terminal domain"/>
    <property type="match status" value="1"/>
</dbReference>
<evidence type="ECO:0000313" key="5">
    <source>
        <dbReference type="EMBL" id="KAF0304653.1"/>
    </source>
</evidence>
<gene>
    <name evidence="5" type="primary">5NTD_2</name>
    <name evidence="5" type="ORF">FJT64_002696</name>
</gene>
<dbReference type="AlphaFoldDB" id="A0A6A4WF82"/>
<dbReference type="InterPro" id="IPR029052">
    <property type="entry name" value="Metallo-depent_PP-like"/>
</dbReference>